<dbReference type="InterPro" id="IPR050194">
    <property type="entry name" value="Glycosyltransferase_grp1"/>
</dbReference>
<accession>G7WMG7</accession>
<evidence type="ECO:0000259" key="2">
    <source>
        <dbReference type="Pfam" id="PF13439"/>
    </source>
</evidence>
<name>G7WMG7_METH6</name>
<feature type="domain" description="Glycosyl transferase family 1" evidence="1">
    <location>
        <begin position="199"/>
        <end position="346"/>
    </location>
</feature>
<dbReference type="InterPro" id="IPR028098">
    <property type="entry name" value="Glyco_trans_4-like_N"/>
</dbReference>
<evidence type="ECO:0000259" key="1">
    <source>
        <dbReference type="Pfam" id="PF00534"/>
    </source>
</evidence>
<evidence type="ECO:0000313" key="4">
    <source>
        <dbReference type="Proteomes" id="UP000005877"/>
    </source>
</evidence>
<keyword evidence="3" id="KW-0808">Transferase</keyword>
<dbReference type="RefSeq" id="WP_014586647.1">
    <property type="nucleotide sequence ID" value="NC_017527.1"/>
</dbReference>
<dbReference type="SUPFAM" id="SSF53756">
    <property type="entry name" value="UDP-Glycosyltransferase/glycogen phosphorylase"/>
    <property type="match status" value="1"/>
</dbReference>
<gene>
    <name evidence="3" type="ordered locus">Mhar_1094</name>
</gene>
<dbReference type="PATRIC" id="fig|1110509.7.peg.1216"/>
<dbReference type="EMBL" id="CP003117">
    <property type="protein sequence ID" value="AET64462.1"/>
    <property type="molecule type" value="Genomic_DNA"/>
</dbReference>
<dbReference type="KEGG" id="mhi:Mhar_1094"/>
<dbReference type="Pfam" id="PF00534">
    <property type="entry name" value="Glycos_transf_1"/>
    <property type="match status" value="1"/>
</dbReference>
<proteinExistence type="predicted"/>
<evidence type="ECO:0000313" key="3">
    <source>
        <dbReference type="EMBL" id="AET64462.1"/>
    </source>
</evidence>
<protein>
    <submittedName>
        <fullName evidence="3">Group 1 glycosyl transferase</fullName>
    </submittedName>
</protein>
<dbReference type="AlphaFoldDB" id="G7WMG7"/>
<feature type="domain" description="Glycosyltransferase subfamily 4-like N-terminal" evidence="2">
    <location>
        <begin position="16"/>
        <end position="188"/>
    </location>
</feature>
<dbReference type="STRING" id="1110509.Mhar_1094"/>
<dbReference type="PANTHER" id="PTHR45947:SF3">
    <property type="entry name" value="SULFOQUINOVOSYL TRANSFERASE SQD2"/>
    <property type="match status" value="1"/>
</dbReference>
<dbReference type="GO" id="GO:0016758">
    <property type="term" value="F:hexosyltransferase activity"/>
    <property type="evidence" value="ECO:0007669"/>
    <property type="project" value="TreeGrafter"/>
</dbReference>
<dbReference type="PANTHER" id="PTHR45947">
    <property type="entry name" value="SULFOQUINOVOSYL TRANSFERASE SQD2"/>
    <property type="match status" value="1"/>
</dbReference>
<reference evidence="3 4" key="1">
    <citation type="journal article" date="2012" name="PLoS ONE">
        <title>The genome characteristics and predicted function of methyl-group oxidation pathway in the obligate aceticlastic methanogens, Methanosaeta spp.</title>
        <authorList>
            <person name="Zhu J."/>
            <person name="Zheng H."/>
            <person name="Ai G."/>
            <person name="Zhang G."/>
            <person name="Liu D."/>
            <person name="Liu X."/>
            <person name="Dong X."/>
        </authorList>
    </citation>
    <scope>NUCLEOTIDE SEQUENCE [LARGE SCALE GENOMIC DNA]</scope>
    <source>
        <strain evidence="3 4">6Ac</strain>
    </source>
</reference>
<dbReference type="InterPro" id="IPR001296">
    <property type="entry name" value="Glyco_trans_1"/>
</dbReference>
<dbReference type="CDD" id="cd03801">
    <property type="entry name" value="GT4_PimA-like"/>
    <property type="match status" value="1"/>
</dbReference>
<dbReference type="Pfam" id="PF13439">
    <property type="entry name" value="Glyco_transf_4"/>
    <property type="match status" value="1"/>
</dbReference>
<dbReference type="Gene3D" id="3.40.50.2000">
    <property type="entry name" value="Glycogen Phosphorylase B"/>
    <property type="match status" value="2"/>
</dbReference>
<dbReference type="HOGENOM" id="CLU_009583_2_2_2"/>
<organism evidence="3 4">
    <name type="scientific">Methanothrix harundinacea (strain 6Ac)</name>
    <name type="common">Methanosaeta harundinacea</name>
    <dbReference type="NCBI Taxonomy" id="1110509"/>
    <lineage>
        <taxon>Archaea</taxon>
        <taxon>Methanobacteriati</taxon>
        <taxon>Methanobacteriota</taxon>
        <taxon>Stenosarchaea group</taxon>
        <taxon>Methanomicrobia</taxon>
        <taxon>Methanotrichales</taxon>
        <taxon>Methanotrichaceae</taxon>
        <taxon>Methanothrix</taxon>
    </lineage>
</organism>
<dbReference type="Proteomes" id="UP000005877">
    <property type="component" value="Chromosome"/>
</dbReference>
<sequence length="375" mass="40841">MKIAYVHDVIYPYVKGGAERRVWEVSRRLAKGGHEVHIFGMKHWEGDDLIEREGVVLHGVSPAGSLYSGGRRSISAAVRFSARLLPKLRGDFDVIDAQQFPYLPCFSAKLHALRRGAPLVITWHEVWGEYWREYLGRMAPFGILAERGALRLPERIIPVSERVRADLLGMGVGADRMEVVNNGVDLDRFGAVGAGEALYDLIYVGRLSAHKRVDLLIEAVGLLREEVPGIRCGIVGNGPEMAALSRLVQDRGLEGRVEFLGFLDGEDEVVAKFKAARIFVLPSTREGFGMSVLEANACGLPAVVVDAKRSAAADLITEGKNGVLCRPSASSIASKVAGLLAGGSYERMAGPAKEFAKGYDWSLIAGKLERVYEGL</sequence>
<keyword evidence="4" id="KW-1185">Reference proteome</keyword>
<dbReference type="OrthoDB" id="132546at2157"/>
<dbReference type="GeneID" id="12510263"/>